<dbReference type="Pfam" id="PF04282">
    <property type="entry name" value="DUF438"/>
    <property type="match status" value="1"/>
</dbReference>
<dbReference type="InterPro" id="IPR015077">
    <property type="entry name" value="DUF1858"/>
</dbReference>
<dbReference type="Pfam" id="PF08984">
    <property type="entry name" value="DUF1858"/>
    <property type="match status" value="1"/>
</dbReference>
<dbReference type="SUPFAM" id="SSF140683">
    <property type="entry name" value="SP0561-like"/>
    <property type="match status" value="1"/>
</dbReference>
<dbReference type="RefSeq" id="WP_091362864.1">
    <property type="nucleotide sequence ID" value="NZ_FMXA01000003.1"/>
</dbReference>
<dbReference type="GeneID" id="87755236"/>
<dbReference type="InterPro" id="IPR038062">
    <property type="entry name" value="ScdA-like_N_sf"/>
</dbReference>
<reference evidence="4 5" key="1">
    <citation type="submission" date="2016-10" db="EMBL/GenBank/DDBJ databases">
        <authorList>
            <person name="de Groot N.N."/>
        </authorList>
    </citation>
    <scope>NUCLEOTIDE SEQUENCE [LARGE SCALE GENOMIC DNA]</scope>
    <source>
        <strain evidence="4 5">DSM 15230</strain>
    </source>
</reference>
<organism evidence="4 5">
    <name type="scientific">Allisonella histaminiformans</name>
    <dbReference type="NCBI Taxonomy" id="209880"/>
    <lineage>
        <taxon>Bacteria</taxon>
        <taxon>Bacillati</taxon>
        <taxon>Bacillota</taxon>
        <taxon>Negativicutes</taxon>
        <taxon>Veillonellales</taxon>
        <taxon>Veillonellaceae</taxon>
        <taxon>Allisonella</taxon>
    </lineage>
</organism>
<dbReference type="Pfam" id="PF01814">
    <property type="entry name" value="Hemerythrin"/>
    <property type="match status" value="1"/>
</dbReference>
<evidence type="ECO:0000259" key="2">
    <source>
        <dbReference type="Pfam" id="PF04282"/>
    </source>
</evidence>
<evidence type="ECO:0000259" key="3">
    <source>
        <dbReference type="Pfam" id="PF08984"/>
    </source>
</evidence>
<evidence type="ECO:0008006" key="6">
    <source>
        <dbReference type="Google" id="ProtNLM"/>
    </source>
</evidence>
<dbReference type="Pfam" id="PF13596">
    <property type="entry name" value="PAS_10"/>
    <property type="match status" value="1"/>
</dbReference>
<evidence type="ECO:0000313" key="5">
    <source>
        <dbReference type="Proteomes" id="UP000199689"/>
    </source>
</evidence>
<feature type="domain" description="DUF438" evidence="2">
    <location>
        <begin position="95"/>
        <end position="159"/>
    </location>
</feature>
<evidence type="ECO:0000259" key="1">
    <source>
        <dbReference type="Pfam" id="PF01814"/>
    </source>
</evidence>
<keyword evidence="5" id="KW-1185">Reference proteome</keyword>
<gene>
    <name evidence="4" type="ORF">SAMN02910343_00186</name>
</gene>
<dbReference type="Proteomes" id="UP000199689">
    <property type="component" value="Unassembled WGS sequence"/>
</dbReference>
<name>A0A1G5UWA3_9FIRM</name>
<dbReference type="Gene3D" id="1.10.3910.10">
    <property type="entry name" value="SP0561-like"/>
    <property type="match status" value="1"/>
</dbReference>
<dbReference type="EMBL" id="FMXA01000003">
    <property type="protein sequence ID" value="SDA37912.1"/>
    <property type="molecule type" value="Genomic_DNA"/>
</dbReference>
<proteinExistence type="predicted"/>
<dbReference type="AlphaFoldDB" id="A0A1G5UWA3"/>
<sequence>MDKIVDLNKTVYDLVQEFPEVKDVLASLGFSKITSPMALKVMGRVMTIPKGAAMMGIPMETIIRAFASRGLTVKDAPPATESEQQAEIQSHAEKIKQLLKRLGAGEDFESVRKDFVTDFGQVSAHDIMKAEQSLIAEGEDPARIRKLCDLHSTLFHGRTEMEILSEEKRKQKAGLSQIPSGHPVDYFFHENTALTKELDLLSVLLFKGDKVRIIESLKTLKKVRVLYSKKEELLMTVLVRYGVTGPSEVMWGVDDEIRMDLSRILHRLTREEVSALKETIKAVITRMKEMIYKEEHILFPLCLSHFTDEEWVDVYRDLHEMGPAFIQEIPSWPHGDEVLSRRKASQNETEAIQDGTLSFSGDGVKSPAGTLTMAQMKSILSLLPLDITVIDEQEINRFYKNTDRVFSRPLSTLNRPTYDCHPPYIKPMVERMIRQFKEGSSDKQVRTFPKDGKMVTVTYAAMRDEKGNYLGTVEFIQESEQK</sequence>
<dbReference type="OrthoDB" id="9769774at2"/>
<protein>
    <recommendedName>
        <fullName evidence="6">DUF438 domain-containing protein</fullName>
    </recommendedName>
</protein>
<dbReference type="PANTHER" id="PTHR39966">
    <property type="entry name" value="BLL2471 PROTEIN-RELATED"/>
    <property type="match status" value="1"/>
</dbReference>
<evidence type="ECO:0000313" key="4">
    <source>
        <dbReference type="EMBL" id="SDA37912.1"/>
    </source>
</evidence>
<dbReference type="STRING" id="209880.SAMN02910343_00186"/>
<dbReference type="InterPro" id="IPR007380">
    <property type="entry name" value="DUF438"/>
</dbReference>
<dbReference type="InterPro" id="IPR012312">
    <property type="entry name" value="Hemerythrin-like"/>
</dbReference>
<dbReference type="PANTHER" id="PTHR39966:SF3">
    <property type="entry name" value="DUF438 DOMAIN-CONTAINING PROTEIN"/>
    <property type="match status" value="1"/>
</dbReference>
<feature type="domain" description="DUF1858" evidence="3">
    <location>
        <begin position="6"/>
        <end position="63"/>
    </location>
</feature>
<dbReference type="GO" id="GO:0005886">
    <property type="term" value="C:plasma membrane"/>
    <property type="evidence" value="ECO:0007669"/>
    <property type="project" value="TreeGrafter"/>
</dbReference>
<dbReference type="Gene3D" id="1.20.120.520">
    <property type="entry name" value="nmb1532 protein domain like"/>
    <property type="match status" value="1"/>
</dbReference>
<feature type="domain" description="Hemerythrin-like" evidence="1">
    <location>
        <begin position="182"/>
        <end position="302"/>
    </location>
</feature>
<accession>A0A1G5UWA3</accession>